<dbReference type="RefSeq" id="WP_108369756.1">
    <property type="nucleotide sequence ID" value="NZ_CP028811.1"/>
</dbReference>
<dbReference type="KEGG" id="fmg:HYN48_03200"/>
<sequence length="606" mass="66001">MSERKNIDRLFQEKFKDFEAAPGDHVWKNIEAALQQKKKERKVIPIWWRLSGVAAALVIGLLIINYTFFNADSNGANQVVTNEKNPAKTNRSSKTEGVAEQGKNRVLKPARYVNSPDNPVSNEENSLKSKSAAVAGEGQSVAASPSVRKEKPKTTTDIGIESEKGVAAGGSLPAIRKTNRSGAARVDANAESVVASKSSAVQKRKKNASKININTIEEPAQGIRKTETGLAGRNTKPKKAHPAGQAGARNTTNQGLATSETVESDKNDEFNRRENELKSTRGSGSGIAVNDPSKSQNPVNPQSKDTENRPFGDAKNSVAGDNTLSDNKIKTATLPVADKKLDSAAIATVETNELEKLLAKQNEKEEKVAESKLNRWQVSSSVAPIYFSSSGGSPLDEEFSGNDKSYDNNVSFGVGINYAINDKFSVRTGVNKLTLGYDTNGVIFYAGLDGQSISNISQQGNAAFIEVVDQSKFDGLLPFETSLQDLNYGSISQRMGYIEVPMEMSYKLVDKQFGVTLIGGMSTLFLDENKIRVTSKTMNANLGKANNLNDVHFSSNIGVGFKYNFLKAFEFNFEPMFKYQLNTFSKDSGNFKPYFIGLYSGISFKF</sequence>
<keyword evidence="3" id="KW-1133">Transmembrane helix</keyword>
<organism evidence="5 6">
    <name type="scientific">Flavobacterium magnum</name>
    <dbReference type="NCBI Taxonomy" id="2162713"/>
    <lineage>
        <taxon>Bacteria</taxon>
        <taxon>Pseudomonadati</taxon>
        <taxon>Bacteroidota</taxon>
        <taxon>Flavobacteriia</taxon>
        <taxon>Flavobacteriales</taxon>
        <taxon>Flavobacteriaceae</taxon>
        <taxon>Flavobacterium</taxon>
    </lineage>
</organism>
<name>A0A2S0RDI8_9FLAO</name>
<feature type="compositionally biased region" description="Polar residues" evidence="2">
    <location>
        <begin position="82"/>
        <end position="92"/>
    </location>
</feature>
<accession>A0A2S0RDI8</accession>
<dbReference type="InterPro" id="IPR025665">
    <property type="entry name" value="Beta-barrel_OMP_2"/>
</dbReference>
<evidence type="ECO:0000313" key="5">
    <source>
        <dbReference type="EMBL" id="AWA29171.1"/>
    </source>
</evidence>
<evidence type="ECO:0000256" key="1">
    <source>
        <dbReference type="SAM" id="Coils"/>
    </source>
</evidence>
<feature type="compositionally biased region" description="Basic and acidic residues" evidence="2">
    <location>
        <begin position="263"/>
        <end position="279"/>
    </location>
</feature>
<dbReference type="Pfam" id="PF13568">
    <property type="entry name" value="OMP_b-brl_2"/>
    <property type="match status" value="1"/>
</dbReference>
<feature type="region of interest" description="Disordered" evidence="2">
    <location>
        <begin position="212"/>
        <end position="324"/>
    </location>
</feature>
<gene>
    <name evidence="5" type="ORF">HYN48_03200</name>
</gene>
<feature type="compositionally biased region" description="Polar residues" evidence="2">
    <location>
        <begin position="115"/>
        <end position="124"/>
    </location>
</feature>
<keyword evidence="3" id="KW-0812">Transmembrane</keyword>
<proteinExistence type="predicted"/>
<reference evidence="5 6" key="1">
    <citation type="submission" date="2018-04" db="EMBL/GenBank/DDBJ databases">
        <title>Genome sequencing of Flavobacterium sp. HYN0048.</title>
        <authorList>
            <person name="Yi H."/>
            <person name="Baek C."/>
        </authorList>
    </citation>
    <scope>NUCLEOTIDE SEQUENCE [LARGE SCALE GENOMIC DNA]</scope>
    <source>
        <strain evidence="5 6">HYN0048</strain>
    </source>
</reference>
<dbReference type="EMBL" id="CP028811">
    <property type="protein sequence ID" value="AWA29171.1"/>
    <property type="molecule type" value="Genomic_DNA"/>
</dbReference>
<evidence type="ECO:0000259" key="4">
    <source>
        <dbReference type="Pfam" id="PF13568"/>
    </source>
</evidence>
<feature type="compositionally biased region" description="Polar residues" evidence="2">
    <location>
        <begin position="248"/>
        <end position="261"/>
    </location>
</feature>
<feature type="coiled-coil region" evidence="1">
    <location>
        <begin position="347"/>
        <end position="374"/>
    </location>
</feature>
<keyword evidence="1" id="KW-0175">Coiled coil</keyword>
<evidence type="ECO:0000256" key="3">
    <source>
        <dbReference type="SAM" id="Phobius"/>
    </source>
</evidence>
<keyword evidence="3" id="KW-0472">Membrane</keyword>
<feature type="transmembrane region" description="Helical" evidence="3">
    <location>
        <begin position="46"/>
        <end position="69"/>
    </location>
</feature>
<keyword evidence="6" id="KW-1185">Reference proteome</keyword>
<dbReference type="Proteomes" id="UP000244193">
    <property type="component" value="Chromosome"/>
</dbReference>
<feature type="region of interest" description="Disordered" evidence="2">
    <location>
        <begin position="82"/>
        <end position="159"/>
    </location>
</feature>
<evidence type="ECO:0000313" key="6">
    <source>
        <dbReference type="Proteomes" id="UP000244193"/>
    </source>
</evidence>
<dbReference type="AlphaFoldDB" id="A0A2S0RDI8"/>
<feature type="compositionally biased region" description="Polar residues" evidence="2">
    <location>
        <begin position="292"/>
        <end position="303"/>
    </location>
</feature>
<evidence type="ECO:0000256" key="2">
    <source>
        <dbReference type="SAM" id="MobiDB-lite"/>
    </source>
</evidence>
<dbReference type="OrthoDB" id="1113942at2"/>
<protein>
    <recommendedName>
        <fullName evidence="4">Outer membrane protein beta-barrel domain-containing protein</fullName>
    </recommendedName>
</protein>
<feature type="domain" description="Outer membrane protein beta-barrel" evidence="4">
    <location>
        <begin position="402"/>
        <end position="573"/>
    </location>
</feature>